<dbReference type="GO" id="GO:0006999">
    <property type="term" value="P:nuclear pore organization"/>
    <property type="evidence" value="ECO:0007669"/>
    <property type="project" value="TreeGrafter"/>
</dbReference>
<accession>A0A8H2ZIW7</accession>
<dbReference type="Pfam" id="PF09531">
    <property type="entry name" value="Ndc1_Nup"/>
    <property type="match status" value="1"/>
</dbReference>
<keyword evidence="6" id="KW-0509">mRNA transport</keyword>
<dbReference type="PANTHER" id="PTHR13269:SF6">
    <property type="entry name" value="NUCLEOPORIN NDC1"/>
    <property type="match status" value="1"/>
</dbReference>
<dbReference type="OrthoDB" id="67850at2759"/>
<feature type="transmembrane region" description="Helical" evidence="13">
    <location>
        <begin position="29"/>
        <end position="49"/>
    </location>
</feature>
<protein>
    <submittedName>
        <fullName evidence="14">Similar to Saccharomyces cerevisiae YML031W NDC1 Nuclear envelope protein with multiple putative transmembrane domains, required for nuclear pore complex assembly and spindle pole body duplication</fullName>
    </submittedName>
</protein>
<evidence type="ECO:0000256" key="8">
    <source>
        <dbReference type="ARBA" id="ARBA00022989"/>
    </source>
</evidence>
<dbReference type="GO" id="GO:0106166">
    <property type="term" value="F:spindle pole body-nuclear membrane anchor activity"/>
    <property type="evidence" value="ECO:0007669"/>
    <property type="project" value="TreeGrafter"/>
</dbReference>
<dbReference type="Proteomes" id="UP000644660">
    <property type="component" value="Unassembled WGS sequence"/>
</dbReference>
<dbReference type="GO" id="GO:0070762">
    <property type="term" value="C:nuclear pore transmembrane ring"/>
    <property type="evidence" value="ECO:0007669"/>
    <property type="project" value="TreeGrafter"/>
</dbReference>
<dbReference type="GO" id="GO:0005816">
    <property type="term" value="C:spindle pole body"/>
    <property type="evidence" value="ECO:0007669"/>
    <property type="project" value="TreeGrafter"/>
</dbReference>
<keyword evidence="4" id="KW-0813">Transport</keyword>
<dbReference type="PANTHER" id="PTHR13269">
    <property type="entry name" value="NUCLEOPORIN NDC1"/>
    <property type="match status" value="1"/>
</dbReference>
<evidence type="ECO:0000256" key="5">
    <source>
        <dbReference type="ARBA" id="ARBA00022692"/>
    </source>
</evidence>
<evidence type="ECO:0000256" key="4">
    <source>
        <dbReference type="ARBA" id="ARBA00022448"/>
    </source>
</evidence>
<comment type="similarity">
    <text evidence="3">Belongs to the NDC1 family.</text>
</comment>
<feature type="transmembrane region" description="Helical" evidence="13">
    <location>
        <begin position="188"/>
        <end position="210"/>
    </location>
</feature>
<evidence type="ECO:0000256" key="2">
    <source>
        <dbReference type="ARBA" id="ARBA00004567"/>
    </source>
</evidence>
<dbReference type="GO" id="GO:0070631">
    <property type="term" value="P:spindle pole body localization"/>
    <property type="evidence" value="ECO:0007669"/>
    <property type="project" value="TreeGrafter"/>
</dbReference>
<evidence type="ECO:0000256" key="12">
    <source>
        <dbReference type="ARBA" id="ARBA00023242"/>
    </source>
</evidence>
<evidence type="ECO:0000256" key="7">
    <source>
        <dbReference type="ARBA" id="ARBA00022927"/>
    </source>
</evidence>
<dbReference type="GO" id="GO:0015031">
    <property type="term" value="P:protein transport"/>
    <property type="evidence" value="ECO:0007669"/>
    <property type="project" value="UniProtKB-KW"/>
</dbReference>
<keyword evidence="5 13" id="KW-0812">Transmembrane</keyword>
<evidence type="ECO:0000256" key="9">
    <source>
        <dbReference type="ARBA" id="ARBA00023010"/>
    </source>
</evidence>
<keyword evidence="14" id="KW-0261">Viral envelope protein</keyword>
<dbReference type="GeneID" id="64859401"/>
<dbReference type="RefSeq" id="XP_041408172.1">
    <property type="nucleotide sequence ID" value="XM_041552238.1"/>
</dbReference>
<evidence type="ECO:0000256" key="13">
    <source>
        <dbReference type="SAM" id="Phobius"/>
    </source>
</evidence>
<gene>
    <name evidence="14" type="ORF">KABA2_09S02156</name>
</gene>
<sequence length="625" mass="71203">MSTAVRNGHIRYSYNTIFSDICKTRFNNMIVRFFLSITFLVTLFLTLVSRYNVSLIQGILLFFPKYLALYFVAICLIISRKNFLHVNALGYSSFVTQLVGEICSFKAIVYYVTYSVGSIMIGNTISDNRILYSLSFYNVENYRLYTSFLIPVAYTVQHIFFDADKLTFSIDSQYQAPQQYIIKRLEKIFIKSSILSVTLLLISPFIYKMIGWSMLLPISSQVQLLILSFATFLQFEIINVTFNAHMSIGCLHKGKPISSLSPSPIETLVSGLSSKKPFTKLTAFQELSYRATSNDTSLRVPIYSSQLKNTNLWSNILSECITVIQTNNIAVNNYLTFLENTMSTNKKVQKDALRQNSLTDQTDIFGNQPYVVNKELNAEYPSNSSYNNNFSGINAHRISLQDDNILLNRRRHDTYCDQSNLYNMRSNNMGGLDAHRSYNETIITRDPKIIILIRTIINKIKNSVTSFFFPGSSSNKDSQLPQLTLFDLWYLNKDRQADKLVPLAVCHMESIISLMGFLIKAIDESPKGSVVASVGEVLKHLEKSVAILGKFTEWKPNGNTRVLGSRTDDEDESIKSNDVISLLYELSINAFLEIVLKYNVLLNDVYLDEDVIKLSKWVLDMCAEE</sequence>
<keyword evidence="14" id="KW-0946">Virion</keyword>
<evidence type="ECO:0000313" key="14">
    <source>
        <dbReference type="EMBL" id="CAB4256328.1"/>
    </source>
</evidence>
<keyword evidence="7" id="KW-0653">Protein transport</keyword>
<dbReference type="EMBL" id="CAEFZW010000009">
    <property type="protein sequence ID" value="CAB4256328.1"/>
    <property type="molecule type" value="Genomic_DNA"/>
</dbReference>
<evidence type="ECO:0000256" key="10">
    <source>
        <dbReference type="ARBA" id="ARBA00023132"/>
    </source>
</evidence>
<evidence type="ECO:0000256" key="3">
    <source>
        <dbReference type="ARBA" id="ARBA00005760"/>
    </source>
</evidence>
<evidence type="ECO:0000313" key="15">
    <source>
        <dbReference type="Proteomes" id="UP000644660"/>
    </source>
</evidence>
<proteinExistence type="inferred from homology"/>
<keyword evidence="11 13" id="KW-0472">Membrane</keyword>
<feature type="transmembrane region" description="Helical" evidence="13">
    <location>
        <begin position="55"/>
        <end position="78"/>
    </location>
</feature>
<keyword evidence="8 13" id="KW-1133">Transmembrane helix</keyword>
<comment type="caution">
    <text evidence="14">The sequence shown here is derived from an EMBL/GenBank/DDBJ whole genome shotgun (WGS) entry which is preliminary data.</text>
</comment>
<dbReference type="AlphaFoldDB" id="A0A8H2ZIW7"/>
<keyword evidence="15" id="KW-1185">Reference proteome</keyword>
<evidence type="ECO:0000256" key="6">
    <source>
        <dbReference type="ARBA" id="ARBA00022816"/>
    </source>
</evidence>
<name>A0A8H2ZIW7_9SACH</name>
<evidence type="ECO:0000256" key="11">
    <source>
        <dbReference type="ARBA" id="ARBA00023136"/>
    </source>
</evidence>
<dbReference type="InterPro" id="IPR019049">
    <property type="entry name" value="Nucleoporin_prot_Ndc1/Nup"/>
</dbReference>
<organism evidence="14 15">
    <name type="scientific">Maudiozyma barnettii</name>
    <dbReference type="NCBI Taxonomy" id="61262"/>
    <lineage>
        <taxon>Eukaryota</taxon>
        <taxon>Fungi</taxon>
        <taxon>Dikarya</taxon>
        <taxon>Ascomycota</taxon>
        <taxon>Saccharomycotina</taxon>
        <taxon>Saccharomycetes</taxon>
        <taxon>Saccharomycetales</taxon>
        <taxon>Saccharomycetaceae</taxon>
        <taxon>Maudiozyma</taxon>
    </lineage>
</organism>
<dbReference type="GO" id="GO:0051028">
    <property type="term" value="P:mRNA transport"/>
    <property type="evidence" value="ECO:0007669"/>
    <property type="project" value="UniProtKB-KW"/>
</dbReference>
<comment type="subcellular location">
    <subcellularLocation>
        <location evidence="1">Nucleus membrane</location>
        <topology evidence="1">Multi-pass membrane protein</topology>
    </subcellularLocation>
    <subcellularLocation>
        <location evidence="2">Nucleus</location>
        <location evidence="2">Nuclear pore complex</location>
    </subcellularLocation>
</comment>
<dbReference type="GO" id="GO:0031965">
    <property type="term" value="C:nuclear membrane"/>
    <property type="evidence" value="ECO:0007669"/>
    <property type="project" value="UniProtKB-SubCell"/>
</dbReference>
<keyword evidence="9" id="KW-0811">Translocation</keyword>
<keyword evidence="10" id="KW-0906">Nuclear pore complex</keyword>
<reference evidence="14 15" key="1">
    <citation type="submission" date="2020-05" db="EMBL/GenBank/DDBJ databases">
        <authorList>
            <person name="Casaregola S."/>
            <person name="Devillers H."/>
            <person name="Grondin C."/>
        </authorList>
    </citation>
    <scope>NUCLEOTIDE SEQUENCE [LARGE SCALE GENOMIC DNA]</scope>
    <source>
        <strain evidence="14 15">CLIB 1767</strain>
    </source>
</reference>
<evidence type="ECO:0000256" key="1">
    <source>
        <dbReference type="ARBA" id="ARBA00004232"/>
    </source>
</evidence>
<keyword evidence="12" id="KW-0539">Nucleus</keyword>